<dbReference type="PANTHER" id="PTHR24124:SF14">
    <property type="entry name" value="CHROMOSOME UNDETERMINED SCAFFOLD_25, WHOLE GENOME SHOTGUN SEQUENCE"/>
    <property type="match status" value="1"/>
</dbReference>
<evidence type="ECO:0000259" key="5">
    <source>
        <dbReference type="PROSITE" id="PS50209"/>
    </source>
</evidence>
<evidence type="ECO:0000256" key="1">
    <source>
        <dbReference type="ARBA" id="ARBA00022737"/>
    </source>
</evidence>
<dbReference type="PROSITE" id="PS50209">
    <property type="entry name" value="CARD"/>
    <property type="match status" value="2"/>
</dbReference>
<dbReference type="GO" id="GO:0042981">
    <property type="term" value="P:regulation of apoptotic process"/>
    <property type="evidence" value="ECO:0007669"/>
    <property type="project" value="InterPro"/>
</dbReference>
<reference evidence="6" key="1">
    <citation type="submission" date="2021-03" db="EMBL/GenBank/DDBJ databases">
        <authorList>
            <person name="Bekaert M."/>
        </authorList>
    </citation>
    <scope>NUCLEOTIDE SEQUENCE</scope>
</reference>
<feature type="domain" description="CARD" evidence="5">
    <location>
        <begin position="599"/>
        <end position="674"/>
    </location>
</feature>
<dbReference type="Pfam" id="PF00619">
    <property type="entry name" value="CARD"/>
    <property type="match status" value="1"/>
</dbReference>
<dbReference type="InterPro" id="IPR001315">
    <property type="entry name" value="CARD"/>
</dbReference>
<dbReference type="Proteomes" id="UP000683360">
    <property type="component" value="Unassembled WGS sequence"/>
</dbReference>
<dbReference type="InterPro" id="IPR011029">
    <property type="entry name" value="DEATH-like_dom_sf"/>
</dbReference>
<dbReference type="GO" id="GO:0005634">
    <property type="term" value="C:nucleus"/>
    <property type="evidence" value="ECO:0007669"/>
    <property type="project" value="TreeGrafter"/>
</dbReference>
<dbReference type="AlphaFoldDB" id="A0A8S3PMV5"/>
<keyword evidence="1" id="KW-0677">Repeat</keyword>
<keyword evidence="7" id="KW-1185">Reference proteome</keyword>
<evidence type="ECO:0000313" key="7">
    <source>
        <dbReference type="Proteomes" id="UP000683360"/>
    </source>
</evidence>
<feature type="domain" description="CARD" evidence="5">
    <location>
        <begin position="504"/>
        <end position="568"/>
    </location>
</feature>
<evidence type="ECO:0000256" key="4">
    <source>
        <dbReference type="SAM" id="Coils"/>
    </source>
</evidence>
<dbReference type="SUPFAM" id="SSF47986">
    <property type="entry name" value="DEATH domain"/>
    <property type="match status" value="2"/>
</dbReference>
<name>A0A8S3PMV5_MYTED</name>
<dbReference type="SUPFAM" id="SSF48403">
    <property type="entry name" value="Ankyrin repeat"/>
    <property type="match status" value="1"/>
</dbReference>
<dbReference type="Gene3D" id="1.10.533.10">
    <property type="entry name" value="Death Domain, Fas"/>
    <property type="match status" value="2"/>
</dbReference>
<dbReference type="SMART" id="SM00248">
    <property type="entry name" value="ANK"/>
    <property type="match status" value="4"/>
</dbReference>
<dbReference type="PROSITE" id="PS50088">
    <property type="entry name" value="ANK_REPEAT"/>
    <property type="match status" value="3"/>
</dbReference>
<dbReference type="Gene3D" id="1.25.40.20">
    <property type="entry name" value="Ankyrin repeat-containing domain"/>
    <property type="match status" value="1"/>
</dbReference>
<organism evidence="6 7">
    <name type="scientific">Mytilus edulis</name>
    <name type="common">Blue mussel</name>
    <dbReference type="NCBI Taxonomy" id="6550"/>
    <lineage>
        <taxon>Eukaryota</taxon>
        <taxon>Metazoa</taxon>
        <taxon>Spiralia</taxon>
        <taxon>Lophotrochozoa</taxon>
        <taxon>Mollusca</taxon>
        <taxon>Bivalvia</taxon>
        <taxon>Autobranchia</taxon>
        <taxon>Pteriomorphia</taxon>
        <taxon>Mytilida</taxon>
        <taxon>Mytiloidea</taxon>
        <taxon>Mytilidae</taxon>
        <taxon>Mytilinae</taxon>
        <taxon>Mytilus</taxon>
    </lineage>
</organism>
<feature type="coiled-coil region" evidence="4">
    <location>
        <begin position="46"/>
        <end position="104"/>
    </location>
</feature>
<evidence type="ECO:0000313" key="6">
    <source>
        <dbReference type="EMBL" id="CAG2184889.1"/>
    </source>
</evidence>
<keyword evidence="4" id="KW-0175">Coiled coil</keyword>
<dbReference type="OrthoDB" id="6288963at2759"/>
<gene>
    <name evidence="6" type="ORF">MEDL_523</name>
</gene>
<comment type="caution">
    <text evidence="6">The sequence shown here is derived from an EMBL/GenBank/DDBJ whole genome shotgun (WGS) entry which is preliminary data.</text>
</comment>
<feature type="repeat" description="ANK" evidence="3">
    <location>
        <begin position="862"/>
        <end position="894"/>
    </location>
</feature>
<dbReference type="Pfam" id="PF00023">
    <property type="entry name" value="Ank"/>
    <property type="match status" value="1"/>
</dbReference>
<proteinExistence type="predicted"/>
<dbReference type="InterPro" id="IPR002110">
    <property type="entry name" value="Ankyrin_rpt"/>
</dbReference>
<evidence type="ECO:0000256" key="2">
    <source>
        <dbReference type="ARBA" id="ARBA00023043"/>
    </source>
</evidence>
<accession>A0A8S3PMV5</accession>
<dbReference type="PROSITE" id="PS50297">
    <property type="entry name" value="ANK_REP_REGION"/>
    <property type="match status" value="3"/>
</dbReference>
<dbReference type="GO" id="GO:0010468">
    <property type="term" value="P:regulation of gene expression"/>
    <property type="evidence" value="ECO:0007669"/>
    <property type="project" value="TreeGrafter"/>
</dbReference>
<protein>
    <recommendedName>
        <fullName evidence="5">CARD domain-containing protein</fullName>
    </recommendedName>
</protein>
<evidence type="ECO:0000256" key="3">
    <source>
        <dbReference type="PROSITE-ProRule" id="PRU00023"/>
    </source>
</evidence>
<keyword evidence="2 3" id="KW-0040">ANK repeat</keyword>
<dbReference type="PANTHER" id="PTHR24124">
    <property type="entry name" value="ANKYRIN REPEAT FAMILY A"/>
    <property type="match status" value="1"/>
</dbReference>
<feature type="repeat" description="ANK" evidence="3">
    <location>
        <begin position="947"/>
        <end position="979"/>
    </location>
</feature>
<dbReference type="Pfam" id="PF12796">
    <property type="entry name" value="Ank_2"/>
    <property type="match status" value="1"/>
</dbReference>
<dbReference type="CDD" id="cd01671">
    <property type="entry name" value="CARD"/>
    <property type="match status" value="2"/>
</dbReference>
<sequence length="1046" mass="120794">MDGYQSKLSSILNHQQNYQGTPEPERKTYTDVDRDMRVVRGNILIKNNFDENLDEYNDNINMFDNKFNMSKTNPLYHSDEDIYKRYEEEKRVQQEKDIREMENMAFETVDRFSKSKNVTRKAGDGERRRAPRSKQNLTNLLLARLSTMDAKDIRQSLDVKHHHEDIYGDPPLQQADGTSSKFITTSNYDTVTENVDLEMRDGKAIITVIVTAERLTPIDYEFHVWRKNQAIVTRVVEIDFYADEQRRVLYDRVMDRVDDEGYANNKRYSHYTKRKPMEVTLSSQDTLDLFNELMEATGGEGDKEDITETFILKNLKGTRYLFEMNYHLPFLIVICSHHMQDINATQPDDTTGYENMDMSQLTEAHVLLHQSAYKPVNIDRSQLSMTEYEDEADMCTSQTIQTDLQSLSSPKTTEIQRRRTHIGSFEVQPLPEDEDEDNLLHAAYTILYTVPRAIEDYIEREYAGGFLQAIRDYKDQLKAKLMSEEWDLLSQLIVHHRLYHFYDRIIQDTILDNEVLDLLISRSILRKEDREEIEHHPRQSDRNKCILDLLIQRLNDSYSVLLDVLTESPTCSEDLIECMEDQTFSNHGVVSQSKVKSCITGKHSVKLTKNYSHLIQNLSNTEDVIDSLISMGVLDPDDRAEINSSGVQTKINRKLIDHIRSEEEYQFFLEALKEDPTNARLASDLESTDVKQDDVDLLHTGATLSSLTNRPGFQTLVTLVSIVKAVQMSDAEPESHDYSLSADLYRLQSWFKKVIKITKMDPDKYQQFVHTVKEILVRIGRKNDPVVIETTLNTVMKKQVQKILYGLREKEENSDFKERIMKMEADQEEIIPRIVNMETEQEEVIPKNIRERNPYINAQTYDGGNALYFAAWNGNLEITKLLLMDSADCNLCTYSKQIVTDIVNNSPLTTLDEYKKSLFDSLVKKTSSYIADYVSKKSVEYAFDMEAGCSPLHIACFLGRIDVVGCLLDHNANINISKEDGTTPLFYACEVGHEDIVRLLLDKGADTNICRLDGKSPLQIATENGHTSTVMIVIEHMKIQQEMKSF</sequence>
<dbReference type="EMBL" id="CAJPWZ010000046">
    <property type="protein sequence ID" value="CAG2184889.1"/>
    <property type="molecule type" value="Genomic_DNA"/>
</dbReference>
<dbReference type="PRINTS" id="PR01415">
    <property type="entry name" value="ANKYRIN"/>
</dbReference>
<dbReference type="InterPro" id="IPR036770">
    <property type="entry name" value="Ankyrin_rpt-contain_sf"/>
</dbReference>
<feature type="repeat" description="ANK" evidence="3">
    <location>
        <begin position="980"/>
        <end position="1012"/>
    </location>
</feature>